<organism evidence="3">
    <name type="scientific">Oryza sativa subsp. japonica</name>
    <name type="common">Rice</name>
    <dbReference type="NCBI Taxonomy" id="39947"/>
    <lineage>
        <taxon>Eukaryota</taxon>
        <taxon>Viridiplantae</taxon>
        <taxon>Streptophyta</taxon>
        <taxon>Embryophyta</taxon>
        <taxon>Tracheophyta</taxon>
        <taxon>Spermatophyta</taxon>
        <taxon>Magnoliopsida</taxon>
        <taxon>Liliopsida</taxon>
        <taxon>Poales</taxon>
        <taxon>Poaceae</taxon>
        <taxon>BOP clade</taxon>
        <taxon>Oryzoideae</taxon>
        <taxon>Oryzeae</taxon>
        <taxon>Oryzinae</taxon>
        <taxon>Oryza</taxon>
        <taxon>Oryza sativa</taxon>
    </lineage>
</organism>
<feature type="compositionally biased region" description="Basic and acidic residues" evidence="1">
    <location>
        <begin position="349"/>
        <end position="361"/>
    </location>
</feature>
<accession>Q5VNI2</accession>
<evidence type="ECO:0000256" key="1">
    <source>
        <dbReference type="SAM" id="MobiDB-lite"/>
    </source>
</evidence>
<feature type="region of interest" description="Disordered" evidence="1">
    <location>
        <begin position="349"/>
        <end position="395"/>
    </location>
</feature>
<name>Q5VNI2_ORYSJ</name>
<keyword evidence="3" id="KW-0032">Aminotransferase</keyword>
<dbReference type="InterPro" id="IPR008552">
    <property type="entry name" value="DUF834"/>
</dbReference>
<dbReference type="Pfam" id="PF05754">
    <property type="entry name" value="DUF834"/>
    <property type="match status" value="1"/>
</dbReference>
<proteinExistence type="predicted"/>
<sequence length="481" mass="53902">MSTFASPPSSSATEYVEHLTHQVAIPSVADEFQFFLGPIGNLDPIEFINGETNRIPFRFANPDLSPWKGTFKSWPSTEVSWLAWYKRMLASKLAHWDEIDISQALALTAAKAASVSAVSKLSTEPFKEWFNNFYDGFPKNDRIWFAYEGSASFELTCDFRFDEINSEKYDKSREVFSTAISPCIIPVGIYQDKNIQMTYEFYHPTSAARQFGMGQLPISLFFADRIQSRGEISSFHMMDWLLNLPGPPLGNIDNIKLRTFRSMAFDRWWIEWKKHLFHQSPSMYLTNLFPDDVPLRPKAAAETAARCGWIDDDGGELRVDGAGGAPMICGGNGGRDEDGDDIAMLMKETATDGDDRSDSGTDWRPAGGGDTKNHAEATLEKAAVEGGDGDAERRSRRSFYRGLGVSMEAHGDRRREGKLWLEEEKSIRIELKSVGFQTKLAEVSKREKEEEIEEIISPQLIWPGKEGGGRILEGGGGLQRG</sequence>
<feature type="domain" description="DUF834" evidence="2">
    <location>
        <begin position="313"/>
        <end position="358"/>
    </location>
</feature>
<dbReference type="Proteomes" id="UP000817658">
    <property type="component" value="Chromosome 1"/>
</dbReference>
<dbReference type="AlphaFoldDB" id="Q5VNI2"/>
<dbReference type="EMBL" id="AP004723">
    <property type="protein sequence ID" value="BAD68991.1"/>
    <property type="molecule type" value="Genomic_DNA"/>
</dbReference>
<dbReference type="GO" id="GO:0008483">
    <property type="term" value="F:transaminase activity"/>
    <property type="evidence" value="ECO:0007669"/>
    <property type="project" value="UniProtKB-KW"/>
</dbReference>
<protein>
    <submittedName>
        <fullName evidence="3">Aminotransferase-like protein</fullName>
    </submittedName>
</protein>
<gene>
    <name evidence="3" type="primary">OJ1126_G08.8</name>
</gene>
<keyword evidence="3" id="KW-0808">Transferase</keyword>
<evidence type="ECO:0000259" key="2">
    <source>
        <dbReference type="Pfam" id="PF05754"/>
    </source>
</evidence>
<evidence type="ECO:0000313" key="3">
    <source>
        <dbReference type="EMBL" id="BAD68991.1"/>
    </source>
</evidence>
<reference evidence="3" key="1">
    <citation type="journal article" date="2002" name="Nature">
        <title>The genome sequence and structure of rice chromosome 1.</title>
        <authorList>
            <person name="Sasaki T."/>
            <person name="Matsumoto T."/>
            <person name="Yamamoto K."/>
            <person name="Sakata K."/>
            <person name="Baba T."/>
            <person name="Katayose Y."/>
            <person name="Wu J."/>
            <person name="Niimura Y."/>
            <person name="Cheng Z."/>
            <person name="Nagamura Y."/>
            <person name="Antonio B.A."/>
            <person name="Kanamori H."/>
            <person name="Hosokawa S."/>
            <person name="Masukawa M."/>
            <person name="Arikawa K."/>
            <person name="Chiden Y."/>
            <person name="Hayashi M."/>
            <person name="Okamoto M."/>
            <person name="Ando T."/>
            <person name="Aoki H."/>
            <person name="Arita K."/>
            <person name="Hamada M."/>
            <person name="Harada C."/>
            <person name="Hijishita S."/>
            <person name="Honda M."/>
            <person name="Ichikawa Y."/>
            <person name="Idonuma A."/>
            <person name="Iijima M."/>
            <person name="Ikeda M."/>
            <person name="Ikeno M."/>
            <person name="Itoh S."/>
            <person name="Itoh T."/>
            <person name="Itoh Y."/>
            <person name="Itoh Y."/>
            <person name="Iwabuchi A."/>
            <person name="Kamiya K."/>
            <person name="Karasawa W."/>
            <person name="Katagiri S."/>
            <person name="Kikuta A."/>
            <person name="Kobayashi N."/>
            <person name="Kono I."/>
            <person name="Machita K."/>
            <person name="Maehara T."/>
            <person name="Mizuno H."/>
            <person name="Mizubayashi T."/>
            <person name="Mukai Y."/>
            <person name="Nagasaki H."/>
            <person name="Nakashima M."/>
            <person name="Nakama Y."/>
            <person name="Nakamichi Y."/>
            <person name="Nakamura M."/>
            <person name="Namiki N."/>
            <person name="Negishi M."/>
            <person name="Ohta I."/>
            <person name="Ono N."/>
            <person name="Saji S."/>
            <person name="Sakai K."/>
            <person name="Shibata M."/>
            <person name="Shimokawa T."/>
            <person name="Shomura A."/>
            <person name="Song J."/>
            <person name="Takazaki Y."/>
            <person name="Terasawa K."/>
            <person name="Tsuji K."/>
            <person name="Waki K."/>
            <person name="Yamagata H."/>
            <person name="Yamane H."/>
            <person name="Yoshiki S."/>
            <person name="Yoshihara R."/>
            <person name="Yukawa K."/>
            <person name="Zhong H."/>
            <person name="Iwama H."/>
            <person name="Endo T."/>
            <person name="Ito H."/>
            <person name="Hahn J.H."/>
            <person name="Kim H.I."/>
            <person name="Eun M.Y."/>
            <person name="Yano M."/>
            <person name="Jiang J."/>
            <person name="Gojobori T."/>
        </authorList>
    </citation>
    <scope>NUCLEOTIDE SEQUENCE [LARGE SCALE GENOMIC DNA]</scope>
</reference>
<feature type="compositionally biased region" description="Basic and acidic residues" evidence="1">
    <location>
        <begin position="371"/>
        <end position="383"/>
    </location>
</feature>